<evidence type="ECO:0000313" key="2">
    <source>
        <dbReference type="EMBL" id="TDL25356.1"/>
    </source>
</evidence>
<feature type="region of interest" description="Disordered" evidence="1">
    <location>
        <begin position="180"/>
        <end position="221"/>
    </location>
</feature>
<organism evidence="2 3">
    <name type="scientific">Rickenella mellea</name>
    <dbReference type="NCBI Taxonomy" id="50990"/>
    <lineage>
        <taxon>Eukaryota</taxon>
        <taxon>Fungi</taxon>
        <taxon>Dikarya</taxon>
        <taxon>Basidiomycota</taxon>
        <taxon>Agaricomycotina</taxon>
        <taxon>Agaricomycetes</taxon>
        <taxon>Hymenochaetales</taxon>
        <taxon>Rickenellaceae</taxon>
        <taxon>Rickenella</taxon>
    </lineage>
</organism>
<proteinExistence type="predicted"/>
<feature type="compositionally biased region" description="Basic residues" evidence="1">
    <location>
        <begin position="204"/>
        <end position="221"/>
    </location>
</feature>
<evidence type="ECO:0000313" key="3">
    <source>
        <dbReference type="Proteomes" id="UP000294933"/>
    </source>
</evidence>
<gene>
    <name evidence="2" type="ORF">BD410DRAFT_636858</name>
</gene>
<dbReference type="OrthoDB" id="6105938at2759"/>
<reference evidence="2 3" key="1">
    <citation type="submission" date="2018-06" db="EMBL/GenBank/DDBJ databases">
        <title>A transcriptomic atlas of mushroom development highlights an independent origin of complex multicellularity.</title>
        <authorList>
            <consortium name="DOE Joint Genome Institute"/>
            <person name="Krizsan K."/>
            <person name="Almasi E."/>
            <person name="Merenyi Z."/>
            <person name="Sahu N."/>
            <person name="Viragh M."/>
            <person name="Koszo T."/>
            <person name="Mondo S."/>
            <person name="Kiss B."/>
            <person name="Balint B."/>
            <person name="Kues U."/>
            <person name="Barry K."/>
            <person name="Hegedus J.C."/>
            <person name="Henrissat B."/>
            <person name="Johnson J."/>
            <person name="Lipzen A."/>
            <person name="Ohm R."/>
            <person name="Nagy I."/>
            <person name="Pangilinan J."/>
            <person name="Yan J."/>
            <person name="Xiong Y."/>
            <person name="Grigoriev I.V."/>
            <person name="Hibbett D.S."/>
            <person name="Nagy L.G."/>
        </authorList>
    </citation>
    <scope>NUCLEOTIDE SEQUENCE [LARGE SCALE GENOMIC DNA]</scope>
    <source>
        <strain evidence="2 3">SZMC22713</strain>
    </source>
</reference>
<dbReference type="PANTHER" id="PTHR38846">
    <property type="entry name" value="C3H1-TYPE DOMAIN-CONTAINING PROTEIN"/>
    <property type="match status" value="1"/>
</dbReference>
<dbReference type="STRING" id="50990.A0A4Y7QDD5"/>
<dbReference type="VEuPathDB" id="FungiDB:BD410DRAFT_636858"/>
<accession>A0A4Y7QDD5</accession>
<dbReference type="EMBL" id="ML170164">
    <property type="protein sequence ID" value="TDL25356.1"/>
    <property type="molecule type" value="Genomic_DNA"/>
</dbReference>
<sequence length="221" mass="24854">MSSTTMALSPIASNTSPLHGENGTTDHLNAFFSQFTHFGSYDPSGPVTDEFNRMCDEYGWPKCSQEKQNARELFQDALTQDFNDAYGTDVNSTASWQTLCRTLNITPIPTELEECRTTVKQTHVNLVDLVDTRRTGQPVTVYDSEDELRAYTIFTRKFFPRESAYAGGLLRYLLRKILSPSNDAPRPTRHGKENAVGRVIGGGIKKRGSGRSRSHRGRNRR</sequence>
<feature type="region of interest" description="Disordered" evidence="1">
    <location>
        <begin position="1"/>
        <end position="22"/>
    </location>
</feature>
<name>A0A4Y7QDD5_9AGAM</name>
<dbReference type="Proteomes" id="UP000294933">
    <property type="component" value="Unassembled WGS sequence"/>
</dbReference>
<keyword evidence="3" id="KW-1185">Reference proteome</keyword>
<protein>
    <submittedName>
        <fullName evidence="2">Uncharacterized protein</fullName>
    </submittedName>
</protein>
<evidence type="ECO:0000256" key="1">
    <source>
        <dbReference type="SAM" id="MobiDB-lite"/>
    </source>
</evidence>
<dbReference type="PANTHER" id="PTHR38846:SF1">
    <property type="entry name" value="C3H1-TYPE DOMAIN-CONTAINING PROTEIN"/>
    <property type="match status" value="1"/>
</dbReference>
<dbReference type="AlphaFoldDB" id="A0A4Y7QDD5"/>